<gene>
    <name evidence="9" type="ORF">EDC63_101782</name>
</gene>
<comment type="cofactor">
    <cofactor evidence="2">
        <name>Mg(2+)</name>
        <dbReference type="ChEBI" id="CHEBI:18420"/>
    </cofactor>
</comment>
<proteinExistence type="inferred from homology"/>
<accession>A0A4R3YHQ6</accession>
<evidence type="ECO:0000256" key="4">
    <source>
        <dbReference type="ARBA" id="ARBA00016377"/>
    </source>
</evidence>
<dbReference type="GO" id="GO:0005829">
    <property type="term" value="C:cytosol"/>
    <property type="evidence" value="ECO:0007669"/>
    <property type="project" value="TreeGrafter"/>
</dbReference>
<dbReference type="PROSITE" id="PS51462">
    <property type="entry name" value="NUDIX"/>
    <property type="match status" value="1"/>
</dbReference>
<dbReference type="Pfam" id="PF00293">
    <property type="entry name" value="NUDIX"/>
    <property type="match status" value="1"/>
</dbReference>
<dbReference type="RefSeq" id="WP_124947307.1">
    <property type="nucleotide sequence ID" value="NZ_BHVT01000073.1"/>
</dbReference>
<keyword evidence="5" id="KW-0378">Hydrolase</keyword>
<evidence type="ECO:0000256" key="5">
    <source>
        <dbReference type="ARBA" id="ARBA00022801"/>
    </source>
</evidence>
<sequence length="183" mass="21086">MKNSRLEESQITTKTVYEGRLLHVKEDQVVLPNGKHASREYIVHPGAVVILPLLDNGDVLLEKQYRYPLRREFIEFPAGKIDPGEDELTCGKRELLEETGYLAKDWQYVTTIYPCIGYSDEKLVYYMAKGLSFSKLQPDEDEFLEIFQLPFGTAMDRVKSGEICEVKTVTGLFWLEKIISGQW</sequence>
<organism evidence="9 10">
    <name type="scientific">Sulfurirhabdus autotrophica</name>
    <dbReference type="NCBI Taxonomy" id="1706046"/>
    <lineage>
        <taxon>Bacteria</taxon>
        <taxon>Pseudomonadati</taxon>
        <taxon>Pseudomonadota</taxon>
        <taxon>Betaproteobacteria</taxon>
        <taxon>Nitrosomonadales</taxon>
        <taxon>Sulfuricellaceae</taxon>
        <taxon>Sulfurirhabdus</taxon>
    </lineage>
</organism>
<dbReference type="EMBL" id="SMCO01000001">
    <property type="protein sequence ID" value="TCV90808.1"/>
    <property type="molecule type" value="Genomic_DNA"/>
</dbReference>
<dbReference type="PANTHER" id="PTHR11839">
    <property type="entry name" value="UDP/ADP-SUGAR PYROPHOSPHATASE"/>
    <property type="match status" value="1"/>
</dbReference>
<evidence type="ECO:0000256" key="1">
    <source>
        <dbReference type="ARBA" id="ARBA00000847"/>
    </source>
</evidence>
<dbReference type="OrthoDB" id="9806150at2"/>
<evidence type="ECO:0000256" key="3">
    <source>
        <dbReference type="ARBA" id="ARBA00007275"/>
    </source>
</evidence>
<dbReference type="GO" id="GO:0016787">
    <property type="term" value="F:hydrolase activity"/>
    <property type="evidence" value="ECO:0007669"/>
    <property type="project" value="UniProtKB-KW"/>
</dbReference>
<feature type="domain" description="Nudix hydrolase" evidence="8">
    <location>
        <begin position="40"/>
        <end position="171"/>
    </location>
</feature>
<dbReference type="InterPro" id="IPR000086">
    <property type="entry name" value="NUDIX_hydrolase_dom"/>
</dbReference>
<name>A0A4R3YHQ6_9PROT</name>
<dbReference type="Gene3D" id="3.90.79.10">
    <property type="entry name" value="Nucleoside Triphosphate Pyrophosphohydrolase"/>
    <property type="match status" value="1"/>
</dbReference>
<dbReference type="SUPFAM" id="SSF55811">
    <property type="entry name" value="Nudix"/>
    <property type="match status" value="1"/>
</dbReference>
<evidence type="ECO:0000256" key="6">
    <source>
        <dbReference type="ARBA" id="ARBA00032162"/>
    </source>
</evidence>
<comment type="catalytic activity">
    <reaction evidence="1">
        <text>GDP-alpha-D-mannose + H2O = alpha-D-mannose 1-phosphate + GMP + 2 H(+)</text>
        <dbReference type="Rhea" id="RHEA:27978"/>
        <dbReference type="ChEBI" id="CHEBI:15377"/>
        <dbReference type="ChEBI" id="CHEBI:15378"/>
        <dbReference type="ChEBI" id="CHEBI:57527"/>
        <dbReference type="ChEBI" id="CHEBI:58115"/>
        <dbReference type="ChEBI" id="CHEBI:58409"/>
    </reaction>
</comment>
<keyword evidence="10" id="KW-1185">Reference proteome</keyword>
<comment type="similarity">
    <text evidence="3">Belongs to the Nudix hydrolase family. NudK subfamily.</text>
</comment>
<dbReference type="AlphaFoldDB" id="A0A4R3YHQ6"/>
<protein>
    <recommendedName>
        <fullName evidence="4">GDP-mannose pyrophosphatase</fullName>
    </recommendedName>
    <alternativeName>
        <fullName evidence="6">GDP-mannose hydrolase</fullName>
    </alternativeName>
    <alternativeName>
        <fullName evidence="7">GDPMK</fullName>
    </alternativeName>
</protein>
<dbReference type="GO" id="GO:0006753">
    <property type="term" value="P:nucleoside phosphate metabolic process"/>
    <property type="evidence" value="ECO:0007669"/>
    <property type="project" value="TreeGrafter"/>
</dbReference>
<reference evidence="9 10" key="1">
    <citation type="submission" date="2019-03" db="EMBL/GenBank/DDBJ databases">
        <title>Genomic Encyclopedia of Type Strains, Phase IV (KMG-IV): sequencing the most valuable type-strain genomes for metagenomic binning, comparative biology and taxonomic classification.</title>
        <authorList>
            <person name="Goeker M."/>
        </authorList>
    </citation>
    <scope>NUCLEOTIDE SEQUENCE [LARGE SCALE GENOMIC DNA]</scope>
    <source>
        <strain evidence="9 10">DSM 100309</strain>
    </source>
</reference>
<comment type="caution">
    <text evidence="9">The sequence shown here is derived from an EMBL/GenBank/DDBJ whole genome shotgun (WGS) entry which is preliminary data.</text>
</comment>
<dbReference type="PANTHER" id="PTHR11839:SF18">
    <property type="entry name" value="NUDIX HYDROLASE DOMAIN-CONTAINING PROTEIN"/>
    <property type="match status" value="1"/>
</dbReference>
<dbReference type="InterPro" id="IPR015797">
    <property type="entry name" value="NUDIX_hydrolase-like_dom_sf"/>
</dbReference>
<evidence type="ECO:0000313" key="9">
    <source>
        <dbReference type="EMBL" id="TCV90808.1"/>
    </source>
</evidence>
<evidence type="ECO:0000313" key="10">
    <source>
        <dbReference type="Proteomes" id="UP000295367"/>
    </source>
</evidence>
<evidence type="ECO:0000256" key="7">
    <source>
        <dbReference type="ARBA" id="ARBA00032272"/>
    </source>
</evidence>
<dbReference type="Proteomes" id="UP000295367">
    <property type="component" value="Unassembled WGS sequence"/>
</dbReference>
<evidence type="ECO:0000259" key="8">
    <source>
        <dbReference type="PROSITE" id="PS51462"/>
    </source>
</evidence>
<dbReference type="GO" id="GO:0019693">
    <property type="term" value="P:ribose phosphate metabolic process"/>
    <property type="evidence" value="ECO:0007669"/>
    <property type="project" value="TreeGrafter"/>
</dbReference>
<evidence type="ECO:0000256" key="2">
    <source>
        <dbReference type="ARBA" id="ARBA00001946"/>
    </source>
</evidence>